<name>A0A813SDZ0_9BILA</name>
<dbReference type="CDD" id="cd00112">
    <property type="entry name" value="LDLa"/>
    <property type="match status" value="1"/>
</dbReference>
<accession>A0A813SDZ0</accession>
<protein>
    <recommendedName>
        <fullName evidence="11">Transmembrane protein</fullName>
    </recommendedName>
</protein>
<organism evidence="9 10">
    <name type="scientific">Brachionus calyciflorus</name>
    <dbReference type="NCBI Taxonomy" id="104777"/>
    <lineage>
        <taxon>Eukaryota</taxon>
        <taxon>Metazoa</taxon>
        <taxon>Spiralia</taxon>
        <taxon>Gnathifera</taxon>
        <taxon>Rotifera</taxon>
        <taxon>Eurotatoria</taxon>
        <taxon>Monogononta</taxon>
        <taxon>Pseudotrocha</taxon>
        <taxon>Ploima</taxon>
        <taxon>Brachionidae</taxon>
        <taxon>Brachionus</taxon>
    </lineage>
</organism>
<dbReference type="PROSITE" id="PS50068">
    <property type="entry name" value="LDLRA_2"/>
    <property type="match status" value="1"/>
</dbReference>
<gene>
    <name evidence="9" type="ORF">OXX778_LOCUS6078</name>
</gene>
<feature type="transmembrane region" description="Helical" evidence="8">
    <location>
        <begin position="324"/>
        <end position="347"/>
    </location>
</feature>
<dbReference type="Proteomes" id="UP000663879">
    <property type="component" value="Unassembled WGS sequence"/>
</dbReference>
<proteinExistence type="predicted"/>
<dbReference type="EMBL" id="CAJNOC010000699">
    <property type="protein sequence ID" value="CAF0793214.1"/>
    <property type="molecule type" value="Genomic_DNA"/>
</dbReference>
<feature type="transmembrane region" description="Helical" evidence="8">
    <location>
        <begin position="421"/>
        <end position="443"/>
    </location>
</feature>
<dbReference type="GO" id="GO:0005886">
    <property type="term" value="C:plasma membrane"/>
    <property type="evidence" value="ECO:0007669"/>
    <property type="project" value="TreeGrafter"/>
</dbReference>
<feature type="disulfide bond" evidence="7">
    <location>
        <begin position="159"/>
        <end position="177"/>
    </location>
</feature>
<keyword evidence="6 7" id="KW-1015">Disulfide bond</keyword>
<dbReference type="AlphaFoldDB" id="A0A813SDZ0"/>
<dbReference type="InterPro" id="IPR002172">
    <property type="entry name" value="LDrepeatLR_classA_rpt"/>
</dbReference>
<dbReference type="OrthoDB" id="10024646at2759"/>
<evidence type="ECO:0000256" key="2">
    <source>
        <dbReference type="ARBA" id="ARBA00022692"/>
    </source>
</evidence>
<evidence type="ECO:0000313" key="9">
    <source>
        <dbReference type="EMBL" id="CAF0793214.1"/>
    </source>
</evidence>
<evidence type="ECO:0000256" key="4">
    <source>
        <dbReference type="ARBA" id="ARBA00022989"/>
    </source>
</evidence>
<dbReference type="Gene3D" id="1.20.140.150">
    <property type="match status" value="1"/>
</dbReference>
<sequence>MTRHTCKILSLLVPSLASITLLIYSIISDTWLTIDYIKLENLTKNYRGDFEIYKNKYELFDPSQNSDQFSSDNLFNTKKLGNKQDLEYPNYVYITKLWPFRSSKSLYSECLQYHELKLKLSVSYLQMEKKEPLVGTIHYFNKKNNDRIICDEKSGMIKCVFNGQCRQGKTCDGVFDCEDQSDEQMCTESRSCQFKNDISGFKCDNKCWQYWNKCDQIPHCLNQSDEHLSECSNTNNLIYLPTLNDLQSTQNLSTYFRNLINQANSQLATYSLGSNYYNSDNKCYKNYFNYRIAKLIPKDSLKYLSQQLADNIQEMNNINYHLQLIYNLCFGFSLIFAFMALISLGFIMCFRKMCFQCPFWFYGFFQIVSWLTGMIGLMTFLYQFYTNKQKFQDPKVQLPIKSEIMRLNPQLNEIEILGVSFWLAVAATSISCLVSFMSCFICCRLPSSRHGDKEYKIMQFPTYS</sequence>
<evidence type="ECO:0000256" key="3">
    <source>
        <dbReference type="ARBA" id="ARBA00022737"/>
    </source>
</evidence>
<keyword evidence="2 8" id="KW-0812">Transmembrane</keyword>
<evidence type="ECO:0000256" key="8">
    <source>
        <dbReference type="SAM" id="Phobius"/>
    </source>
</evidence>
<evidence type="ECO:0000256" key="6">
    <source>
        <dbReference type="ARBA" id="ARBA00023157"/>
    </source>
</evidence>
<feature type="transmembrane region" description="Helical" evidence="8">
    <location>
        <begin position="359"/>
        <end position="385"/>
    </location>
</feature>
<keyword evidence="10" id="KW-1185">Reference proteome</keyword>
<keyword evidence="5 8" id="KW-0472">Membrane</keyword>
<evidence type="ECO:0008006" key="11">
    <source>
        <dbReference type="Google" id="ProtNLM"/>
    </source>
</evidence>
<comment type="caution">
    <text evidence="9">The sequence shown here is derived from an EMBL/GenBank/DDBJ whole genome shotgun (WGS) entry which is preliminary data.</text>
</comment>
<reference evidence="9" key="1">
    <citation type="submission" date="2021-02" db="EMBL/GenBank/DDBJ databases">
        <authorList>
            <person name="Nowell W R."/>
        </authorList>
    </citation>
    <scope>NUCLEOTIDE SEQUENCE</scope>
    <source>
        <strain evidence="9">Ploen Becks lab</strain>
    </source>
</reference>
<evidence type="ECO:0000256" key="7">
    <source>
        <dbReference type="PROSITE-ProRule" id="PRU00124"/>
    </source>
</evidence>
<comment type="caution">
    <text evidence="7">Lacks conserved residue(s) required for the propagation of feature annotation.</text>
</comment>
<keyword evidence="4 8" id="KW-1133">Transmembrane helix</keyword>
<dbReference type="PANTHER" id="PTHR24270">
    <property type="entry name" value="LOW-DENSITY LIPOPROTEIN RECEPTOR-RELATED"/>
    <property type="match status" value="1"/>
</dbReference>
<dbReference type="InterPro" id="IPR050685">
    <property type="entry name" value="LDLR"/>
</dbReference>
<keyword evidence="3" id="KW-0677">Repeat</keyword>
<evidence type="ECO:0000256" key="1">
    <source>
        <dbReference type="ARBA" id="ARBA00004167"/>
    </source>
</evidence>
<dbReference type="SMART" id="SM00192">
    <property type="entry name" value="LDLa"/>
    <property type="match status" value="2"/>
</dbReference>
<evidence type="ECO:0000313" key="10">
    <source>
        <dbReference type="Proteomes" id="UP000663879"/>
    </source>
</evidence>
<comment type="subcellular location">
    <subcellularLocation>
        <location evidence="1">Membrane</location>
        <topology evidence="1">Single-pass membrane protein</topology>
    </subcellularLocation>
</comment>
<evidence type="ECO:0000256" key="5">
    <source>
        <dbReference type="ARBA" id="ARBA00023136"/>
    </source>
</evidence>
<feature type="disulfide bond" evidence="7">
    <location>
        <begin position="171"/>
        <end position="186"/>
    </location>
</feature>